<dbReference type="SUPFAM" id="SSF53474">
    <property type="entry name" value="alpha/beta-Hydrolases"/>
    <property type="match status" value="1"/>
</dbReference>
<dbReference type="CDD" id="cd00519">
    <property type="entry name" value="Lipase_3"/>
    <property type="match status" value="1"/>
</dbReference>
<dbReference type="SUPFAM" id="SSF50978">
    <property type="entry name" value="WD40 repeat-like"/>
    <property type="match status" value="1"/>
</dbReference>
<feature type="region of interest" description="Disordered" evidence="6">
    <location>
        <begin position="482"/>
        <end position="547"/>
    </location>
</feature>
<proteinExistence type="predicted"/>
<evidence type="ECO:0000313" key="9">
    <source>
        <dbReference type="EMBL" id="KAK9803205.1"/>
    </source>
</evidence>
<dbReference type="InterPro" id="IPR036322">
    <property type="entry name" value="WD40_repeat_dom_sf"/>
</dbReference>
<evidence type="ECO:0000256" key="1">
    <source>
        <dbReference type="ARBA" id="ARBA00004604"/>
    </source>
</evidence>
<feature type="compositionally biased region" description="Polar residues" evidence="6">
    <location>
        <begin position="493"/>
        <end position="502"/>
    </location>
</feature>
<evidence type="ECO:0000256" key="2">
    <source>
        <dbReference type="ARBA" id="ARBA00022552"/>
    </source>
</evidence>
<dbReference type="GO" id="GO:0032040">
    <property type="term" value="C:small-subunit processome"/>
    <property type="evidence" value="ECO:0007669"/>
    <property type="project" value="TreeGrafter"/>
</dbReference>
<name>A0AAW1P0J2_9CHLO</name>
<feature type="transmembrane region" description="Helical" evidence="7">
    <location>
        <begin position="99"/>
        <end position="124"/>
    </location>
</feature>
<feature type="domain" description="Fungal lipase-type" evidence="8">
    <location>
        <begin position="571"/>
        <end position="706"/>
    </location>
</feature>
<evidence type="ECO:0000259" key="8">
    <source>
        <dbReference type="Pfam" id="PF01764"/>
    </source>
</evidence>
<evidence type="ECO:0000256" key="4">
    <source>
        <dbReference type="ARBA" id="ARBA00022737"/>
    </source>
</evidence>
<evidence type="ECO:0000256" key="3">
    <source>
        <dbReference type="ARBA" id="ARBA00022574"/>
    </source>
</evidence>
<dbReference type="InterPro" id="IPR040315">
    <property type="entry name" value="WDR46/Utp7"/>
</dbReference>
<feature type="region of interest" description="Disordered" evidence="6">
    <location>
        <begin position="809"/>
        <end position="838"/>
    </location>
</feature>
<keyword evidence="10" id="KW-1185">Reference proteome</keyword>
<feature type="transmembrane region" description="Helical" evidence="7">
    <location>
        <begin position="57"/>
        <end position="79"/>
    </location>
</feature>
<dbReference type="Gene3D" id="3.40.50.1820">
    <property type="entry name" value="alpha/beta hydrolase"/>
    <property type="match status" value="1"/>
</dbReference>
<dbReference type="GO" id="GO:0006629">
    <property type="term" value="P:lipid metabolic process"/>
    <property type="evidence" value="ECO:0007669"/>
    <property type="project" value="InterPro"/>
</dbReference>
<dbReference type="Gene3D" id="2.130.10.10">
    <property type="entry name" value="YVTN repeat-like/Quinoprotein amine dehydrogenase"/>
    <property type="match status" value="1"/>
</dbReference>
<dbReference type="SMART" id="SM00320">
    <property type="entry name" value="WD40"/>
    <property type="match status" value="5"/>
</dbReference>
<dbReference type="PANTHER" id="PTHR14085:SF3">
    <property type="entry name" value="WD REPEAT-CONTAINING PROTEIN 46"/>
    <property type="match status" value="1"/>
</dbReference>
<organism evidence="9 10">
    <name type="scientific">Symbiochloris irregularis</name>
    <dbReference type="NCBI Taxonomy" id="706552"/>
    <lineage>
        <taxon>Eukaryota</taxon>
        <taxon>Viridiplantae</taxon>
        <taxon>Chlorophyta</taxon>
        <taxon>core chlorophytes</taxon>
        <taxon>Trebouxiophyceae</taxon>
        <taxon>Trebouxiales</taxon>
        <taxon>Trebouxiaceae</taxon>
        <taxon>Symbiochloris</taxon>
    </lineage>
</organism>
<evidence type="ECO:0000313" key="10">
    <source>
        <dbReference type="Proteomes" id="UP001465755"/>
    </source>
</evidence>
<comment type="subcellular location">
    <subcellularLocation>
        <location evidence="1">Nucleus</location>
        <location evidence="1">Nucleolus</location>
    </subcellularLocation>
</comment>
<evidence type="ECO:0000256" key="7">
    <source>
        <dbReference type="SAM" id="Phobius"/>
    </source>
</evidence>
<keyword evidence="2" id="KW-0698">rRNA processing</keyword>
<dbReference type="PANTHER" id="PTHR14085">
    <property type="entry name" value="WD-REPEAT PROTEIN BING4"/>
    <property type="match status" value="1"/>
</dbReference>
<dbReference type="InterPro" id="IPR015943">
    <property type="entry name" value="WD40/YVTN_repeat-like_dom_sf"/>
</dbReference>
<dbReference type="Proteomes" id="UP001465755">
    <property type="component" value="Unassembled WGS sequence"/>
</dbReference>
<keyword evidence="4" id="KW-0677">Repeat</keyword>
<keyword evidence="5" id="KW-0539">Nucleus</keyword>
<evidence type="ECO:0000256" key="5">
    <source>
        <dbReference type="ARBA" id="ARBA00023242"/>
    </source>
</evidence>
<gene>
    <name evidence="9" type="ORF">WJX73_003153</name>
</gene>
<dbReference type="GO" id="GO:0000462">
    <property type="term" value="P:maturation of SSU-rRNA from tricistronic rRNA transcript (SSU-rRNA, 5.8S rRNA, LSU-rRNA)"/>
    <property type="evidence" value="ECO:0007669"/>
    <property type="project" value="TreeGrafter"/>
</dbReference>
<feature type="transmembrane region" description="Helical" evidence="7">
    <location>
        <begin position="296"/>
        <end position="320"/>
    </location>
</feature>
<feature type="compositionally biased region" description="Basic and acidic residues" evidence="6">
    <location>
        <begin position="482"/>
        <end position="492"/>
    </location>
</feature>
<dbReference type="FunFam" id="2.130.10.10:FF:000378">
    <property type="entry name" value="U3 small nucleolar RNA-associated protein 7"/>
    <property type="match status" value="1"/>
</dbReference>
<keyword evidence="7" id="KW-1133">Transmembrane helix</keyword>
<keyword evidence="7" id="KW-0812">Transmembrane</keyword>
<protein>
    <recommendedName>
        <fullName evidence="8">Fungal lipase-type domain-containing protein</fullName>
    </recommendedName>
</protein>
<accession>A0AAW1P0J2</accession>
<keyword evidence="7" id="KW-0472">Membrane</keyword>
<dbReference type="GO" id="GO:0030686">
    <property type="term" value="C:90S preribosome"/>
    <property type="evidence" value="ECO:0007669"/>
    <property type="project" value="TreeGrafter"/>
</dbReference>
<feature type="compositionally biased region" description="Polar residues" evidence="6">
    <location>
        <begin position="531"/>
        <end position="547"/>
    </location>
</feature>
<sequence>MLKSASHDSVSVDVEGPEEQNDLLDCVWKLGSRHGRADRARLVLLRMETATTSETRLSAAVVYVCTGIAAIVLIALVVLKSIYTYSVNIISTDAYEICLVVLSLLSFGLISERLGAFLANYFLSRSRKQIWKPRRARIALLVFIAAVVQLVNCFMWFLPNVYIVANWPSCKAINPLTDFSGVIRWTCWNTTLILYLMTASQLLTWKHLRGGRGNNSSGHGATTLLYMDAPLWYQLVWAPLWLAYEVGILMLVDFFIHEFDDSGPIPTIPPGTPNRPPYNCAGYQGYFSCDVSNVGYAGSIVIVAMTCIYYLLFLLTIWRARRQLKHKPFSQFRAANILIQLQMRTTLLTFKITTISTSALWLIYTKSCWSFVTTWLGVAPMQLVASALTWQSLWLFSPKIPDNDPALLAWLQEPAWTEQGLQDHLQERNTWAEGDAHRQQLQREPMFCFETALKLLKWSSLAYSDLHKTQWPLRKAVDPDRELPARLSEETLKIQSTGSPSARDSAEGGGRLMHSHRMSADEDMDREEDASTSGAAGNESFRTSAGLTDAESSWQDYEADMADVDGLVAGGTASLANAFLDIKAWRVDHHGRKAAASRRAPRVHTGFHEAWCSNGLDRQVIGHLQELYSTGQVSSDARMYITGHSLGGALAVLAAHDIAVELSPPCMQVVTFGCPHMGDAAFQQGYNSLVPDTWHIIHDRDVVTRMGKFWVLGKRPGHRVLIDLHGGMLVRPTALEVQVQTGSKLRNHALRTYRTALLSAFLTQFSRRGNPANLERCLALQTDPVLRDDLEKDGIDWAKLNRYGQLQLKRRSQGDAGSQAADAQARVKKRKREPDAGRLAKFQRGPGVATRKIRDKKLQGQLHHTEQLSKDAAAQAARVDEWLLPSEAGLLETEGMERSYRLSQKAIIGEAEVGVTRKVFDLQLDRLGPYSLAFTRNGRQMLLGGRKGHLALMDWQRAHLLSEVQVRETIHDVTFLHNELFYAAAQKKHVYIYDHRGIEIHCLKEHTAVQKLEFLPYHFLLASIGEHGVLRYQDTSTGQILAQHRTRMGPCSVMRHNPWNAVIALGHGNGTVTHWTPNMGVPAVRMLCHKGPLRALAVDATGRHLVTAGADSMVKGAGLAECADAEAERALFVAHPPPCNAVAPPLLSLRGESPGQGLLQSPPNNVHPSMSPYTVPSVPLSQQRLTHATHPQDWIPIL</sequence>
<dbReference type="EMBL" id="JALJOQ010000061">
    <property type="protein sequence ID" value="KAK9803205.1"/>
    <property type="molecule type" value="Genomic_DNA"/>
</dbReference>
<evidence type="ECO:0000256" key="6">
    <source>
        <dbReference type="SAM" id="MobiDB-lite"/>
    </source>
</evidence>
<dbReference type="InterPro" id="IPR001680">
    <property type="entry name" value="WD40_rpt"/>
</dbReference>
<dbReference type="AlphaFoldDB" id="A0AAW1P0J2"/>
<feature type="transmembrane region" description="Helical" evidence="7">
    <location>
        <begin position="182"/>
        <end position="203"/>
    </location>
</feature>
<feature type="transmembrane region" description="Helical" evidence="7">
    <location>
        <begin position="136"/>
        <end position="158"/>
    </location>
</feature>
<dbReference type="InterPro" id="IPR029058">
    <property type="entry name" value="AB_hydrolase_fold"/>
</dbReference>
<dbReference type="Pfam" id="PF01764">
    <property type="entry name" value="Lipase_3"/>
    <property type="match status" value="1"/>
</dbReference>
<feature type="transmembrane region" description="Helical" evidence="7">
    <location>
        <begin position="235"/>
        <end position="256"/>
    </location>
</feature>
<dbReference type="InterPro" id="IPR002921">
    <property type="entry name" value="Fungal_lipase-type"/>
</dbReference>
<reference evidence="9 10" key="1">
    <citation type="journal article" date="2024" name="Nat. Commun.">
        <title>Phylogenomics reveals the evolutionary origins of lichenization in chlorophyte algae.</title>
        <authorList>
            <person name="Puginier C."/>
            <person name="Libourel C."/>
            <person name="Otte J."/>
            <person name="Skaloud P."/>
            <person name="Haon M."/>
            <person name="Grisel S."/>
            <person name="Petersen M."/>
            <person name="Berrin J.G."/>
            <person name="Delaux P.M."/>
            <person name="Dal Grande F."/>
            <person name="Keller J."/>
        </authorList>
    </citation>
    <scope>NUCLEOTIDE SEQUENCE [LARGE SCALE GENOMIC DNA]</scope>
    <source>
        <strain evidence="9 10">SAG 2036</strain>
    </source>
</reference>
<comment type="caution">
    <text evidence="9">The sequence shown here is derived from an EMBL/GenBank/DDBJ whole genome shotgun (WGS) entry which is preliminary data.</text>
</comment>
<keyword evidence="3" id="KW-0853">WD repeat</keyword>
<feature type="compositionally biased region" description="Acidic residues" evidence="6">
    <location>
        <begin position="521"/>
        <end position="530"/>
    </location>
</feature>
<feature type="compositionally biased region" description="Low complexity" evidence="6">
    <location>
        <begin position="814"/>
        <end position="824"/>
    </location>
</feature>